<accession>A0ACB8UQH2</accession>
<proteinExistence type="predicted"/>
<comment type="caution">
    <text evidence="1">The sequence shown here is derived from an EMBL/GenBank/DDBJ whole genome shotgun (WGS) entry which is preliminary data.</text>
</comment>
<name>A0ACB8UQH2_9EURO</name>
<gene>
    <name evidence="1" type="ORF">LOY88_005493</name>
</gene>
<reference evidence="1" key="1">
    <citation type="journal article" date="2022" name="bioRxiv">
        <title>Population genetic analysis of Ophidiomyces ophidiicola, the causative agent of snake fungal disease, indicates recent introductions to the USA.</title>
        <authorList>
            <person name="Ladner J.T."/>
            <person name="Palmer J.M."/>
            <person name="Ettinger C.L."/>
            <person name="Stajich J.E."/>
            <person name="Farrell T.M."/>
            <person name="Glorioso B.M."/>
            <person name="Lawson B."/>
            <person name="Price S.J."/>
            <person name="Stengle A.G."/>
            <person name="Grear D.A."/>
            <person name="Lorch J.M."/>
        </authorList>
    </citation>
    <scope>NUCLEOTIDE SEQUENCE</scope>
    <source>
        <strain evidence="1">NWHC 24266-5</strain>
    </source>
</reference>
<dbReference type="EMBL" id="JALBCA010000099">
    <property type="protein sequence ID" value="KAI2383113.1"/>
    <property type="molecule type" value="Genomic_DNA"/>
</dbReference>
<evidence type="ECO:0000313" key="1">
    <source>
        <dbReference type="EMBL" id="KAI2383113.1"/>
    </source>
</evidence>
<organism evidence="1">
    <name type="scientific">Ophidiomyces ophidiicola</name>
    <dbReference type="NCBI Taxonomy" id="1387563"/>
    <lineage>
        <taxon>Eukaryota</taxon>
        <taxon>Fungi</taxon>
        <taxon>Dikarya</taxon>
        <taxon>Ascomycota</taxon>
        <taxon>Pezizomycotina</taxon>
        <taxon>Eurotiomycetes</taxon>
        <taxon>Eurotiomycetidae</taxon>
        <taxon>Onygenales</taxon>
        <taxon>Onygenaceae</taxon>
        <taxon>Ophidiomyces</taxon>
    </lineage>
</organism>
<sequence length="201" mass="22556">MADLEFDTENTTQAPPNDADLKKGFVLKAPPCTDLWAKPPATVRSNAPTVYKALPLSRFQRARVRVSAQWSTLYDQGGLVMILHRDDARKWIKTGIEFVNGKPYLSTVGKDNWADWSLAPVPGDGREAILEMVKDKGVLWVYSIEQCEDGEARIPMRELTWAFAEEQGVECWVGMYACRPGKEGGELEVTFRDFELEVTAA</sequence>
<protein>
    <submittedName>
        <fullName evidence="1">Uncharacterized protein</fullName>
    </submittedName>
</protein>